<gene>
    <name evidence="5" type="ORF">PNU62_13440</name>
</gene>
<evidence type="ECO:0000256" key="3">
    <source>
        <dbReference type="ARBA" id="ARBA00022839"/>
    </source>
</evidence>
<evidence type="ECO:0000313" key="5">
    <source>
        <dbReference type="EMBL" id="MDB8746018.1"/>
    </source>
</evidence>
<dbReference type="SMART" id="SM00479">
    <property type="entry name" value="EXOIII"/>
    <property type="match status" value="1"/>
</dbReference>
<dbReference type="Proteomes" id="UP001211015">
    <property type="component" value="Unassembled WGS sequence"/>
</dbReference>
<dbReference type="SUPFAM" id="SSF53098">
    <property type="entry name" value="Ribonuclease H-like"/>
    <property type="match status" value="1"/>
</dbReference>
<keyword evidence="1" id="KW-0540">Nuclease</keyword>
<reference evidence="5" key="1">
    <citation type="submission" date="2023-01" db="EMBL/GenBank/DDBJ databases">
        <title>Human gut microbiome strain richness.</title>
        <authorList>
            <person name="Chen-Liaw A."/>
        </authorList>
    </citation>
    <scope>NUCLEOTIDE SEQUENCE</scope>
    <source>
        <strain evidence="5">1001275st1_F4_1001275B_160808</strain>
    </source>
</reference>
<evidence type="ECO:0000256" key="1">
    <source>
        <dbReference type="ARBA" id="ARBA00022722"/>
    </source>
</evidence>
<feature type="domain" description="Exonuclease" evidence="4">
    <location>
        <begin position="4"/>
        <end position="170"/>
    </location>
</feature>
<proteinExistence type="predicted"/>
<dbReference type="InterPro" id="IPR012337">
    <property type="entry name" value="RNaseH-like_sf"/>
</dbReference>
<dbReference type="RefSeq" id="WP_195389126.1">
    <property type="nucleotide sequence ID" value="NZ_JADNGL010000027.1"/>
</dbReference>
<organism evidence="5 6">
    <name type="scientific">Ruminococcus bicirculans</name>
    <name type="common">ex Wegman et al. 2014</name>
    <dbReference type="NCBI Taxonomy" id="1160721"/>
    <lineage>
        <taxon>Bacteria</taxon>
        <taxon>Bacillati</taxon>
        <taxon>Bacillota</taxon>
        <taxon>Clostridia</taxon>
        <taxon>Eubacteriales</taxon>
        <taxon>Oscillospiraceae</taxon>
        <taxon>Ruminococcus</taxon>
    </lineage>
</organism>
<dbReference type="GO" id="GO:0003676">
    <property type="term" value="F:nucleic acid binding"/>
    <property type="evidence" value="ECO:0007669"/>
    <property type="project" value="InterPro"/>
</dbReference>
<sequence length="458" mass="52645">MENKYIVLDTETTGLNAAEDELLQVSIIDEEGNVLFDSYIRPTQHTEWAEAEHINHITPEMVADAPIIAEVMPEITDILKRYDKIVGYNVRFDADFLKNNGAEFADNTNFVDSMKIFSLYFSADNKRCKLTEAADYFCYDWSEHKEAHNSLGDCFATLYVYKKLTTDTMTIERVIDGKRVGIELTPAEISQAYCIKEYYDRKQDVLNVLDEMDSLKIGDIDLSKDFLKNSNTFIDDVIYRYEKMDDHLEDYNMAIKDVLDNADKNYANKLVSHYAQNMSAADKEQYIESAEMTMDWNDTNEPAISKIEHMVYEKLIETRSSENTAKAKAYIDNISKKCHNANDKCFEQSQNDIFLSDRQAVQAVKMGIPVGYVTKYAGYHGSSAALHTFYMLSEQNFSTLKNDKSMDKGPVFHYTLNDDQKKQLLNIVDTALKDPEYAKCLELPKKTTPMRKKSMGRK</sequence>
<comment type="caution">
    <text evidence="5">The sequence shown here is derived from an EMBL/GenBank/DDBJ whole genome shotgun (WGS) entry which is preliminary data.</text>
</comment>
<dbReference type="InterPro" id="IPR013520">
    <property type="entry name" value="Ribonucl_H"/>
</dbReference>
<dbReference type="GO" id="GO:0008408">
    <property type="term" value="F:3'-5' exonuclease activity"/>
    <property type="evidence" value="ECO:0007669"/>
    <property type="project" value="TreeGrafter"/>
</dbReference>
<dbReference type="PANTHER" id="PTHR30231:SF4">
    <property type="entry name" value="PROTEIN NEN2"/>
    <property type="match status" value="1"/>
</dbReference>
<name>A0AAW6E6A3_9FIRM</name>
<dbReference type="Gene3D" id="3.30.420.10">
    <property type="entry name" value="Ribonuclease H-like superfamily/Ribonuclease H"/>
    <property type="match status" value="1"/>
</dbReference>
<protein>
    <submittedName>
        <fullName evidence="5">3'-5' exonuclease</fullName>
    </submittedName>
</protein>
<evidence type="ECO:0000259" key="4">
    <source>
        <dbReference type="SMART" id="SM00479"/>
    </source>
</evidence>
<accession>A0AAW6E6A3</accession>
<dbReference type="CDD" id="cd06127">
    <property type="entry name" value="DEDDh"/>
    <property type="match status" value="1"/>
</dbReference>
<dbReference type="EMBL" id="JAQMLV010000027">
    <property type="protein sequence ID" value="MDB8746018.1"/>
    <property type="molecule type" value="Genomic_DNA"/>
</dbReference>
<dbReference type="AlphaFoldDB" id="A0AAW6E6A3"/>
<keyword evidence="3 5" id="KW-0269">Exonuclease</keyword>
<dbReference type="InterPro" id="IPR036397">
    <property type="entry name" value="RNaseH_sf"/>
</dbReference>
<dbReference type="Pfam" id="PF00929">
    <property type="entry name" value="RNase_T"/>
    <property type="match status" value="1"/>
</dbReference>
<dbReference type="PANTHER" id="PTHR30231">
    <property type="entry name" value="DNA POLYMERASE III SUBUNIT EPSILON"/>
    <property type="match status" value="1"/>
</dbReference>
<evidence type="ECO:0000313" key="6">
    <source>
        <dbReference type="Proteomes" id="UP001211015"/>
    </source>
</evidence>
<keyword evidence="2" id="KW-0378">Hydrolase</keyword>
<evidence type="ECO:0000256" key="2">
    <source>
        <dbReference type="ARBA" id="ARBA00022801"/>
    </source>
</evidence>